<dbReference type="OrthoDB" id="3526857at2"/>
<dbReference type="Gene3D" id="3.30.70.270">
    <property type="match status" value="1"/>
</dbReference>
<proteinExistence type="predicted"/>
<name>A0A5S4FI32_9ACTN</name>
<dbReference type="Proteomes" id="UP000309128">
    <property type="component" value="Unassembled WGS sequence"/>
</dbReference>
<organism evidence="1 2">
    <name type="scientific">Nonomuraea turkmeniaca</name>
    <dbReference type="NCBI Taxonomy" id="103838"/>
    <lineage>
        <taxon>Bacteria</taxon>
        <taxon>Bacillati</taxon>
        <taxon>Actinomycetota</taxon>
        <taxon>Actinomycetes</taxon>
        <taxon>Streptosporangiales</taxon>
        <taxon>Streptosporangiaceae</taxon>
        <taxon>Nonomuraea</taxon>
    </lineage>
</organism>
<dbReference type="InterPro" id="IPR043128">
    <property type="entry name" value="Rev_trsase/Diguanyl_cyclase"/>
</dbReference>
<dbReference type="AlphaFoldDB" id="A0A5S4FI32"/>
<evidence type="ECO:0000313" key="2">
    <source>
        <dbReference type="Proteomes" id="UP000309128"/>
    </source>
</evidence>
<protein>
    <submittedName>
        <fullName evidence="1">Transcriptional regulator</fullName>
    </submittedName>
</protein>
<dbReference type="RefSeq" id="WP_138667498.1">
    <property type="nucleotide sequence ID" value="NZ_VCKY01000059.1"/>
</dbReference>
<comment type="caution">
    <text evidence="1">The sequence shown here is derived from an EMBL/GenBank/DDBJ whole genome shotgun (WGS) entry which is preliminary data.</text>
</comment>
<dbReference type="EMBL" id="VCKY01000059">
    <property type="protein sequence ID" value="TMR20169.1"/>
    <property type="molecule type" value="Genomic_DNA"/>
</dbReference>
<keyword evidence="2" id="KW-1185">Reference proteome</keyword>
<accession>A0A5S4FI32</accession>
<reference evidence="1 2" key="1">
    <citation type="submission" date="2019-05" db="EMBL/GenBank/DDBJ databases">
        <title>Draft genome sequence of Nonomuraea turkmeniaca DSM 43926.</title>
        <authorList>
            <person name="Saricaoglu S."/>
            <person name="Isik K."/>
        </authorList>
    </citation>
    <scope>NUCLEOTIDE SEQUENCE [LARGE SCALE GENOMIC DNA]</scope>
    <source>
        <strain evidence="1 2">DSM 43926</strain>
    </source>
</reference>
<sequence>MTKVERLRTKIAIGVVGPHDLVEHIVHIGAGLPDAASFRLVGAPHAGENETHDKLSKIAGSIDVVLFTGPLQYDLARRSGELPVPATFVPVSGAGLYSSLLRGVLSQGIDPARVSIDSIPAADVAEAYEEIGVPMDGVHVSEYHQPESVRDFIGFHEKLYRAGATTAALTTIRTVAKKLEAVQVPVLRMMPTPHTLRLALNTAALLGTGNRLEEVQIAIVLVELPAAARPAHSGPGNYWQQELKLALHQSLLAEARLMGATVVPRGENGYVVTATVGALGQATDGFRVAPFMDRVRADMGVAVEVGIGLGHTARDADSNALIAVERARNAGATAAFLIGDDGTTLSLPLRQRRRPEQPAEPSRADKILDRLVERLGDDPESLVVGAETVAEILGVAPRSARRVLQELVEEGLAWALPPVKSATAGRPRRPYRLVNR</sequence>
<evidence type="ECO:0000313" key="1">
    <source>
        <dbReference type="EMBL" id="TMR20169.1"/>
    </source>
</evidence>
<gene>
    <name evidence="1" type="ORF">ETD86_19040</name>
</gene>